<feature type="binding site" evidence="6">
    <location>
        <position position="36"/>
    </location>
    <ligand>
        <name>Zn(2+)</name>
        <dbReference type="ChEBI" id="CHEBI:29105"/>
    </ligand>
</feature>
<dbReference type="InterPro" id="IPR003593">
    <property type="entry name" value="AAA+_ATPase"/>
</dbReference>
<dbReference type="Gene3D" id="3.40.50.300">
    <property type="entry name" value="P-loop containing nucleotide triphosphate hydrolases"/>
    <property type="match status" value="1"/>
</dbReference>
<feature type="binding site" evidence="6">
    <location>
        <position position="14"/>
    </location>
    <ligand>
        <name>Zn(2+)</name>
        <dbReference type="ChEBI" id="CHEBI:29105"/>
    </ligand>
</feature>
<evidence type="ECO:0000259" key="7">
    <source>
        <dbReference type="PROSITE" id="PS51902"/>
    </source>
</evidence>
<dbReference type="GO" id="GO:0046983">
    <property type="term" value="F:protein dimerization activity"/>
    <property type="evidence" value="ECO:0007669"/>
    <property type="project" value="UniProtKB-UniRule"/>
</dbReference>
<keyword evidence="3 6" id="KW-0862">Zinc</keyword>
<dbReference type="NCBIfam" id="TIGR00382">
    <property type="entry name" value="clpX"/>
    <property type="match status" value="1"/>
</dbReference>
<keyword evidence="4 8" id="KW-0067">ATP-binding</keyword>
<dbReference type="GO" id="GO:0051603">
    <property type="term" value="P:proteolysis involved in protein catabolic process"/>
    <property type="evidence" value="ECO:0007669"/>
    <property type="project" value="TreeGrafter"/>
</dbReference>
<gene>
    <name evidence="8" type="primary">clpX</name>
    <name evidence="8" type="ORF">FZC36_00765</name>
</gene>
<evidence type="ECO:0000313" key="9">
    <source>
        <dbReference type="Proteomes" id="UP000324924"/>
    </source>
</evidence>
<dbReference type="RefSeq" id="WP_148972093.1">
    <property type="nucleotide sequence ID" value="NZ_CP043314.1"/>
</dbReference>
<proteinExistence type="inferred from homology"/>
<dbReference type="GO" id="GO:0005524">
    <property type="term" value="F:ATP binding"/>
    <property type="evidence" value="ECO:0007669"/>
    <property type="project" value="UniProtKB-KW"/>
</dbReference>
<dbReference type="PANTHER" id="PTHR48102">
    <property type="entry name" value="ATP-DEPENDENT CLP PROTEASE ATP-BINDING SUBUNIT CLPX-LIKE, MITOCHONDRIAL-RELATED"/>
    <property type="match status" value="1"/>
</dbReference>
<dbReference type="GO" id="GO:0008233">
    <property type="term" value="F:peptidase activity"/>
    <property type="evidence" value="ECO:0007669"/>
    <property type="project" value="UniProtKB-KW"/>
</dbReference>
<evidence type="ECO:0000256" key="2">
    <source>
        <dbReference type="ARBA" id="ARBA00022741"/>
    </source>
</evidence>
<feature type="domain" description="ClpX-type ZB" evidence="7">
    <location>
        <begin position="1"/>
        <end position="55"/>
    </location>
</feature>
<keyword evidence="9" id="KW-1185">Reference proteome</keyword>
<organism evidence="8 9">
    <name type="scientific">Candidatus Nesciobacter abundans</name>
    <dbReference type="NCBI Taxonomy" id="2601668"/>
    <lineage>
        <taxon>Bacteria</taxon>
        <taxon>Pseudomonadati</taxon>
        <taxon>Pseudomonadota</taxon>
        <taxon>Alphaproteobacteria</taxon>
        <taxon>Holosporales</taxon>
        <taxon>Holosporaceae</taxon>
        <taxon>Candidatus Nesciobacter</taxon>
    </lineage>
</organism>
<evidence type="ECO:0000256" key="3">
    <source>
        <dbReference type="ARBA" id="ARBA00022833"/>
    </source>
</evidence>
<dbReference type="SUPFAM" id="SSF52540">
    <property type="entry name" value="P-loop containing nucleoside triphosphate hydrolases"/>
    <property type="match status" value="1"/>
</dbReference>
<dbReference type="Pfam" id="PF10431">
    <property type="entry name" value="ClpB_D2-small"/>
    <property type="match status" value="1"/>
</dbReference>
<dbReference type="InterPro" id="IPR038366">
    <property type="entry name" value="Znf_CppX_C4_sf"/>
</dbReference>
<dbReference type="KEGG" id="nabu:FZC36_00765"/>
<protein>
    <submittedName>
        <fullName evidence="8">ATP-dependent Clp protease ATP-binding subunit ClpX</fullName>
    </submittedName>
</protein>
<dbReference type="PANTHER" id="PTHR48102:SF7">
    <property type="entry name" value="ATP-DEPENDENT CLP PROTEASE ATP-BINDING SUBUNIT CLPX-LIKE, MITOCHONDRIAL"/>
    <property type="match status" value="1"/>
</dbReference>
<dbReference type="GO" id="GO:0051082">
    <property type="term" value="F:unfolded protein binding"/>
    <property type="evidence" value="ECO:0007669"/>
    <property type="project" value="UniProtKB-UniRule"/>
</dbReference>
<accession>A0A5C0UGW2</accession>
<dbReference type="SMART" id="SM00994">
    <property type="entry name" value="zf-C4_ClpX"/>
    <property type="match status" value="1"/>
</dbReference>
<dbReference type="Pfam" id="PF06689">
    <property type="entry name" value="zf-C4_ClpX"/>
    <property type="match status" value="1"/>
</dbReference>
<dbReference type="SUPFAM" id="SSF57716">
    <property type="entry name" value="Glucocorticoid receptor-like (DNA-binding domain)"/>
    <property type="match status" value="1"/>
</dbReference>
<keyword evidence="8" id="KW-0378">Hydrolase</keyword>
<feature type="binding site" evidence="6">
    <location>
        <position position="17"/>
    </location>
    <ligand>
        <name>Zn(2+)</name>
        <dbReference type="ChEBI" id="CHEBI:29105"/>
    </ligand>
</feature>
<dbReference type="InterPro" id="IPR010603">
    <property type="entry name" value="Znf_CppX_C4"/>
</dbReference>
<dbReference type="GO" id="GO:0008270">
    <property type="term" value="F:zinc ion binding"/>
    <property type="evidence" value="ECO:0007669"/>
    <property type="project" value="UniProtKB-UniRule"/>
</dbReference>
<keyword evidence="8" id="KW-0645">Protease</keyword>
<dbReference type="InterPro" id="IPR059188">
    <property type="entry name" value="Znf_CLPX-like"/>
</dbReference>
<keyword evidence="5 6" id="KW-0143">Chaperone</keyword>
<comment type="similarity">
    <text evidence="6">Belongs to the ClpX chaperone family.</text>
</comment>
<dbReference type="InterPro" id="IPR050052">
    <property type="entry name" value="ATP-dep_Clp_protease_ClpX"/>
</dbReference>
<sequence>MNKSKVLNKEPIICSFCRKDQFVVEKLIAGPGVFICNECVDLCEKMIKEHKKTEPKDHKILFPGEIKESLDEYVIGQETPKKILSVAIYNHYNRINANEKEDNIEKSNILLIGPTGSGKTFLAKTLAKTIDVPFVIADATTFTEAGYVGEDVESILFNLIQASDMNVNLAERGIIYIDEIDKIARTSENKSISRDVSGEGVQQALLKLVEGTKINIPQKLQEKMRGGIVKNQIDTSNILFICGGAFADLDSLIEEKASIGFQKKNEILDKKIENNHLIKFGLIPELIGRFPIVAKLDKIDKDSLVSIMKDSKNSLIKQYKRLFKLSNVILDVTDGAIELIAEKALEKGSGARGLKSILESIFLDPMFDIKRDIGPMSLNINENNIEKKKFKLEKRN</sequence>
<evidence type="ECO:0000313" key="8">
    <source>
        <dbReference type="EMBL" id="QEK38970.1"/>
    </source>
</evidence>
<dbReference type="InterPro" id="IPR019489">
    <property type="entry name" value="Clp_ATPase_C"/>
</dbReference>
<dbReference type="InterPro" id="IPR004487">
    <property type="entry name" value="Clp_protease_ATP-bd_su_ClpX"/>
</dbReference>
<dbReference type="SMART" id="SM01086">
    <property type="entry name" value="ClpB_D2-small"/>
    <property type="match status" value="1"/>
</dbReference>
<evidence type="ECO:0000256" key="1">
    <source>
        <dbReference type="ARBA" id="ARBA00022723"/>
    </source>
</evidence>
<feature type="binding site" evidence="6">
    <location>
        <position position="39"/>
    </location>
    <ligand>
        <name>Zn(2+)</name>
        <dbReference type="ChEBI" id="CHEBI:29105"/>
    </ligand>
</feature>
<dbReference type="AlphaFoldDB" id="A0A5C0UGW2"/>
<reference evidence="8 9" key="1">
    <citation type="submission" date="2019-08" db="EMBL/GenBank/DDBJ databases">
        <title>Highly reduced genomes of protist endosymbionts show evolutionary convergence.</title>
        <authorList>
            <person name="George E."/>
            <person name="Husnik F."/>
            <person name="Tashyreva D."/>
            <person name="Prokopchuk G."/>
            <person name="Horak A."/>
            <person name="Kwong W.K."/>
            <person name="Lukes J."/>
            <person name="Keeling P.J."/>
        </authorList>
    </citation>
    <scope>NUCLEOTIDE SEQUENCE [LARGE SCALE GENOMIC DNA]</scope>
    <source>
        <strain evidence="8">1604HC</strain>
    </source>
</reference>
<dbReference type="EMBL" id="CP043314">
    <property type="protein sequence ID" value="QEK38970.1"/>
    <property type="molecule type" value="Genomic_DNA"/>
</dbReference>
<dbReference type="Pfam" id="PF07724">
    <property type="entry name" value="AAA_2"/>
    <property type="match status" value="1"/>
</dbReference>
<dbReference type="GO" id="GO:0016887">
    <property type="term" value="F:ATP hydrolysis activity"/>
    <property type="evidence" value="ECO:0007669"/>
    <property type="project" value="InterPro"/>
</dbReference>
<dbReference type="SMART" id="SM00382">
    <property type="entry name" value="AAA"/>
    <property type="match status" value="1"/>
</dbReference>
<dbReference type="PROSITE" id="PS51902">
    <property type="entry name" value="CLPX_ZB"/>
    <property type="match status" value="1"/>
</dbReference>
<dbReference type="Proteomes" id="UP000324924">
    <property type="component" value="Chromosome"/>
</dbReference>
<keyword evidence="1 6" id="KW-0479">Metal-binding</keyword>
<name>A0A5C0UGW2_9PROT</name>
<evidence type="ECO:0000256" key="5">
    <source>
        <dbReference type="ARBA" id="ARBA00023186"/>
    </source>
</evidence>
<dbReference type="Gene3D" id="6.20.220.10">
    <property type="entry name" value="ClpX chaperone, C4-type zinc finger domain"/>
    <property type="match status" value="1"/>
</dbReference>
<dbReference type="GO" id="GO:0140662">
    <property type="term" value="F:ATP-dependent protein folding chaperone"/>
    <property type="evidence" value="ECO:0007669"/>
    <property type="project" value="InterPro"/>
</dbReference>
<evidence type="ECO:0000256" key="6">
    <source>
        <dbReference type="PROSITE-ProRule" id="PRU01250"/>
    </source>
</evidence>
<dbReference type="InterPro" id="IPR027417">
    <property type="entry name" value="P-loop_NTPase"/>
</dbReference>
<dbReference type="OrthoDB" id="9804062at2"/>
<evidence type="ECO:0000256" key="4">
    <source>
        <dbReference type="ARBA" id="ARBA00022840"/>
    </source>
</evidence>
<dbReference type="Gene3D" id="1.10.8.60">
    <property type="match status" value="1"/>
</dbReference>
<keyword evidence="2" id="KW-0547">Nucleotide-binding</keyword>
<dbReference type="NCBIfam" id="NF003745">
    <property type="entry name" value="PRK05342.1"/>
    <property type="match status" value="1"/>
</dbReference>
<dbReference type="InterPro" id="IPR003959">
    <property type="entry name" value="ATPase_AAA_core"/>
</dbReference>